<gene>
    <name evidence="2" type="ORF">GJV85_08595</name>
</gene>
<evidence type="ECO:0000313" key="2">
    <source>
        <dbReference type="EMBL" id="QSZ42167.1"/>
    </source>
</evidence>
<dbReference type="PIRSF" id="PIRSF004633">
    <property type="entry name" value="UCP_PLP_oxd"/>
    <property type="match status" value="1"/>
</dbReference>
<dbReference type="KEGG" id="saqt:GJV85_08595"/>
<dbReference type="InterPro" id="IPR012349">
    <property type="entry name" value="Split_barrel_FMN-bd"/>
</dbReference>
<feature type="domain" description="Pyridoxamine 5'-phosphate oxidase N-terminal" evidence="1">
    <location>
        <begin position="11"/>
        <end position="133"/>
    </location>
</feature>
<protein>
    <submittedName>
        <fullName evidence="2">HugZ family protein</fullName>
    </submittedName>
</protein>
<dbReference type="Proteomes" id="UP000671852">
    <property type="component" value="Chromosome"/>
</dbReference>
<dbReference type="InterPro" id="IPR011576">
    <property type="entry name" value="Pyridox_Oxase_N"/>
</dbReference>
<dbReference type="AlphaFoldDB" id="A0A975B0V6"/>
<evidence type="ECO:0000313" key="3">
    <source>
        <dbReference type="Proteomes" id="UP000671852"/>
    </source>
</evidence>
<proteinExistence type="predicted"/>
<reference evidence="2" key="1">
    <citation type="submission" date="2019-11" db="EMBL/GenBank/DDBJ databases">
        <authorList>
            <person name="Kojima H."/>
        </authorList>
    </citation>
    <scope>NUCLEOTIDE SEQUENCE</scope>
    <source>
        <strain evidence="2">H1576</strain>
    </source>
</reference>
<sequence length="160" mass="18388">MNELSDAEIIEQFDSFDKDKYSLIVSSADKDANPLTNYSPFVKLEGDYYICVSSNLPHYTNMIETKKAHILIIEDEATANHIYARNRLYFSAECSPESDSEKIFKLFDERYGDKLSFLRDMKDFRVIRLVPQEKSLVLGFGAAYKMDKEGNFASKSIGHK</sequence>
<name>A0A975B0V6_9BACT</name>
<keyword evidence="3" id="KW-1185">Reference proteome</keyword>
<evidence type="ECO:0000259" key="1">
    <source>
        <dbReference type="Pfam" id="PF01243"/>
    </source>
</evidence>
<dbReference type="EMBL" id="CP046072">
    <property type="protein sequence ID" value="QSZ42167.1"/>
    <property type="molecule type" value="Genomic_DNA"/>
</dbReference>
<dbReference type="Gene3D" id="2.30.110.10">
    <property type="entry name" value="Electron Transport, Fmn-binding Protein, Chain A"/>
    <property type="match status" value="1"/>
</dbReference>
<organism evidence="2 3">
    <name type="scientific">Sulfurimonas aquatica</name>
    <dbReference type="NCBI Taxonomy" id="2672570"/>
    <lineage>
        <taxon>Bacteria</taxon>
        <taxon>Pseudomonadati</taxon>
        <taxon>Campylobacterota</taxon>
        <taxon>Epsilonproteobacteria</taxon>
        <taxon>Campylobacterales</taxon>
        <taxon>Sulfurimonadaceae</taxon>
        <taxon>Sulfurimonas</taxon>
    </lineage>
</organism>
<dbReference type="RefSeq" id="WP_207560983.1">
    <property type="nucleotide sequence ID" value="NZ_CP046072.1"/>
</dbReference>
<dbReference type="SUPFAM" id="SSF50475">
    <property type="entry name" value="FMN-binding split barrel"/>
    <property type="match status" value="1"/>
</dbReference>
<reference evidence="2" key="2">
    <citation type="submission" date="2021-04" db="EMBL/GenBank/DDBJ databases">
        <title>Isolation and characterization of a novel species of the genus Sulfurimonas.</title>
        <authorList>
            <person name="Fukui M."/>
        </authorList>
    </citation>
    <scope>NUCLEOTIDE SEQUENCE</scope>
    <source>
        <strain evidence="2">H1576</strain>
    </source>
</reference>
<dbReference type="Pfam" id="PF01243">
    <property type="entry name" value="PNPOx_N"/>
    <property type="match status" value="1"/>
</dbReference>
<accession>A0A975B0V6</accession>
<dbReference type="InterPro" id="IPR014419">
    <property type="entry name" value="HutZ"/>
</dbReference>